<name>A0A821LRS7_9NEOP</name>
<feature type="region of interest" description="Disordered" evidence="1">
    <location>
        <begin position="265"/>
        <end position="284"/>
    </location>
</feature>
<feature type="region of interest" description="Disordered" evidence="1">
    <location>
        <begin position="163"/>
        <end position="215"/>
    </location>
</feature>
<feature type="compositionally biased region" description="Basic and acidic residues" evidence="1">
    <location>
        <begin position="7"/>
        <end position="24"/>
    </location>
</feature>
<dbReference type="OrthoDB" id="7491256at2759"/>
<dbReference type="EMBL" id="CAJOBZ010000002">
    <property type="protein sequence ID" value="CAF4754961.1"/>
    <property type="molecule type" value="Genomic_DNA"/>
</dbReference>
<gene>
    <name evidence="2" type="ORF">PMACD_LOCUS924</name>
</gene>
<feature type="compositionally biased region" description="Polar residues" evidence="1">
    <location>
        <begin position="169"/>
        <end position="190"/>
    </location>
</feature>
<feature type="region of interest" description="Disordered" evidence="1">
    <location>
        <begin position="1"/>
        <end position="24"/>
    </location>
</feature>
<feature type="compositionally biased region" description="Basic and acidic residues" evidence="1">
    <location>
        <begin position="191"/>
        <end position="200"/>
    </location>
</feature>
<evidence type="ECO:0000313" key="3">
    <source>
        <dbReference type="Proteomes" id="UP000663880"/>
    </source>
</evidence>
<comment type="caution">
    <text evidence="2">The sequence shown here is derived from an EMBL/GenBank/DDBJ whole genome shotgun (WGS) entry which is preliminary data.</text>
</comment>
<evidence type="ECO:0000313" key="2">
    <source>
        <dbReference type="EMBL" id="CAF4754961.1"/>
    </source>
</evidence>
<dbReference type="Proteomes" id="UP000663880">
    <property type="component" value="Unassembled WGS sequence"/>
</dbReference>
<feature type="compositionally biased region" description="Polar residues" evidence="1">
    <location>
        <begin position="938"/>
        <end position="965"/>
    </location>
</feature>
<feature type="compositionally biased region" description="Polar residues" evidence="1">
    <location>
        <begin position="129"/>
        <end position="145"/>
    </location>
</feature>
<organism evidence="2 3">
    <name type="scientific">Pieris macdunnoughi</name>
    <dbReference type="NCBI Taxonomy" id="345717"/>
    <lineage>
        <taxon>Eukaryota</taxon>
        <taxon>Metazoa</taxon>
        <taxon>Ecdysozoa</taxon>
        <taxon>Arthropoda</taxon>
        <taxon>Hexapoda</taxon>
        <taxon>Insecta</taxon>
        <taxon>Pterygota</taxon>
        <taxon>Neoptera</taxon>
        <taxon>Endopterygota</taxon>
        <taxon>Lepidoptera</taxon>
        <taxon>Glossata</taxon>
        <taxon>Ditrysia</taxon>
        <taxon>Papilionoidea</taxon>
        <taxon>Pieridae</taxon>
        <taxon>Pierinae</taxon>
        <taxon>Pieris</taxon>
    </lineage>
</organism>
<keyword evidence="3" id="KW-1185">Reference proteome</keyword>
<feature type="region of interest" description="Disordered" evidence="1">
    <location>
        <begin position="127"/>
        <end position="149"/>
    </location>
</feature>
<sequence length="1324" mass="148897">MTSRSKMTKDLKHITHEEKKEEKTKPVKIPIIYLKKNNAQSSGHLNIAEPEKQPSRIPRRNISFIKKKPSKDIDRVFLQNQNVQRVQIFNSPGIILFYEGYREGSEEEQLLSCSTTRTNKPCDLVSGYHSVNSPRNYTDSPQSSSKESKADIIRKYSMLFKKRREPKKSVSTADISKKSSTANSVKSKTTKITDNREVKTKNPLPKMNTDIKPLKPSNVGFYATFKFPSTPNPTNKREHGTSAGPSVPSYVECASEVLQKTTNFETEGRDTPSTLNGKENLPNSSQVLDDVSEITDQLDWRLPSSQCSTIFKTSKESETTVSTWHGQRELSSDYSAFKYPDNCSYHEYFYHYCWRKEVIGRDNDRRNLRDSHGRCKKCHKYRNYPTKRDKMSRRLVKLKNRIALSRVCKHRLNRVWKKTTQRFSDWSKSTKYTKFRMLHYLQRYHFDNADVQTTMLVYHETGTSARAMAQKSAAITTENVQVATRNELVGSNTSTVPKNNHVNVGPSIFPMVVEKQKPQMISEAISVQKSKFSTEPKLRGSELMKNSKYIETEGACLKSTSTNLECTLIQKVDQCSDTMCLPKSTVSALVFKNEMPRQIYPPNMMITCHNAGTDKMINPLPISPTVTIKAESMLPSENSKRNDSIQLISNKGTDMMINPLPISPTVTIKAESMLPSENSKRNDSIQLISNKDTLIPCKRLENSGLAKLKTPKGTVLSCAGTKITSVSSVNLQTCSAFCKPASTINTAMTTNLVSTKNTQCFTAPSLFRRRQRDTSIGLDVTLEEMKHDGSTSTNDIRDLKCDIDFRPTTSTVCTNTEVEVTEPIVLLNASVLTDRSKYTTETCAQYSNKGRNDSLESERIGRSQLMSVRMLGDSVSDMSTQAQPLLIDAETRTIPKGITSAAVFTSRFELDRNPRDSKENAIDLGTAEVKTDIKSNKEMPTNSQQEMSPPKQQVVPSQAEKSNPVQPRHPSVVISSNLNAAKWMNGCTKDDYQSIIDISEITVSESLEKATLAVATSNAFNTNLSANPEPAVNCMSTKPLDVISAVNLADVLPKFEGNEQNTQPTNERQGDNEGINVKLPLLIERRSATVHTSRHILNKAKICHGETADCLYVYDRARCVVHSQRTDTGVQIKSTHSRFGQENKVKPWQDNRTVGVVTSVLKPHCSHKHTSGLLGEVLTPQVYKTLYETSRLIAKERSLSKETGIVENKAERSVQVLRDDWSCVICPYCAKKFTAHEIENLVKKHLPINRAERDFVEACTMKPSGRHDKNCQAKFAPEYLCQNCILPPTASATDIRGEESHDLRTVYYFLAAIEGRVRRLKQNL</sequence>
<evidence type="ECO:0000256" key="1">
    <source>
        <dbReference type="SAM" id="MobiDB-lite"/>
    </source>
</evidence>
<reference evidence="2" key="1">
    <citation type="submission" date="2021-02" db="EMBL/GenBank/DDBJ databases">
        <authorList>
            <person name="Steward A R."/>
        </authorList>
    </citation>
    <scope>NUCLEOTIDE SEQUENCE</scope>
</reference>
<accession>A0A821LRS7</accession>
<protein>
    <submittedName>
        <fullName evidence="2">Uncharacterized protein</fullName>
    </submittedName>
</protein>
<feature type="region of interest" description="Disordered" evidence="1">
    <location>
        <begin position="914"/>
        <end position="970"/>
    </location>
</feature>
<proteinExistence type="predicted"/>